<evidence type="ECO:0000313" key="8">
    <source>
        <dbReference type="EMBL" id="KAF2835449.1"/>
    </source>
</evidence>
<reference evidence="8" key="1">
    <citation type="journal article" date="2020" name="Stud. Mycol.">
        <title>101 Dothideomycetes genomes: a test case for predicting lifestyles and emergence of pathogens.</title>
        <authorList>
            <person name="Haridas S."/>
            <person name="Albert R."/>
            <person name="Binder M."/>
            <person name="Bloem J."/>
            <person name="Labutti K."/>
            <person name="Salamov A."/>
            <person name="Andreopoulos B."/>
            <person name="Baker S."/>
            <person name="Barry K."/>
            <person name="Bills G."/>
            <person name="Bluhm B."/>
            <person name="Cannon C."/>
            <person name="Castanera R."/>
            <person name="Culley D."/>
            <person name="Daum C."/>
            <person name="Ezra D."/>
            <person name="Gonzalez J."/>
            <person name="Henrissat B."/>
            <person name="Kuo A."/>
            <person name="Liang C."/>
            <person name="Lipzen A."/>
            <person name="Lutzoni F."/>
            <person name="Magnuson J."/>
            <person name="Mondo S."/>
            <person name="Nolan M."/>
            <person name="Ohm R."/>
            <person name="Pangilinan J."/>
            <person name="Park H.-J."/>
            <person name="Ramirez L."/>
            <person name="Alfaro M."/>
            <person name="Sun H."/>
            <person name="Tritt A."/>
            <person name="Yoshinaga Y."/>
            <person name="Zwiers L.-H."/>
            <person name="Turgeon B."/>
            <person name="Goodwin S."/>
            <person name="Spatafora J."/>
            <person name="Crous P."/>
            <person name="Grigoriev I."/>
        </authorList>
    </citation>
    <scope>NUCLEOTIDE SEQUENCE</scope>
    <source>
        <strain evidence="8">CBS 101060</strain>
    </source>
</reference>
<dbReference type="OrthoDB" id="639767at2759"/>
<evidence type="ECO:0008006" key="10">
    <source>
        <dbReference type="Google" id="ProtNLM"/>
    </source>
</evidence>
<evidence type="ECO:0000256" key="7">
    <source>
        <dbReference type="RuleBase" id="RU000382"/>
    </source>
</evidence>
<keyword evidence="4 6" id="KW-0663">Pyridoxal phosphate</keyword>
<dbReference type="GO" id="GO:0006520">
    <property type="term" value="P:amino acid metabolic process"/>
    <property type="evidence" value="ECO:0007669"/>
    <property type="project" value="InterPro"/>
</dbReference>
<dbReference type="Gene3D" id="3.90.1150.10">
    <property type="entry name" value="Aspartate Aminotransferase, domain 1"/>
    <property type="match status" value="1"/>
</dbReference>
<dbReference type="Gene3D" id="1.20.1340.10">
    <property type="entry name" value="dopa decarboxylase, N-terminal domain"/>
    <property type="match status" value="1"/>
</dbReference>
<dbReference type="PRINTS" id="PR00800">
    <property type="entry name" value="YHDCRBOXLASE"/>
</dbReference>
<dbReference type="InterPro" id="IPR015421">
    <property type="entry name" value="PyrdxlP-dep_Trfase_major"/>
</dbReference>
<comment type="similarity">
    <text evidence="2 7">Belongs to the group II decarboxylase family.</text>
</comment>
<accession>A0A9P4S3E9</accession>
<keyword evidence="5 7" id="KW-0456">Lyase</keyword>
<dbReference type="Pfam" id="PF00282">
    <property type="entry name" value="Pyridoxal_deC"/>
    <property type="match status" value="1"/>
</dbReference>
<comment type="caution">
    <text evidence="8">The sequence shown here is derived from an EMBL/GenBank/DDBJ whole genome shotgun (WGS) entry which is preliminary data.</text>
</comment>
<evidence type="ECO:0000313" key="9">
    <source>
        <dbReference type="Proteomes" id="UP000799429"/>
    </source>
</evidence>
<dbReference type="GO" id="GO:0016831">
    <property type="term" value="F:carboxy-lyase activity"/>
    <property type="evidence" value="ECO:0007669"/>
    <property type="project" value="UniProtKB-KW"/>
</dbReference>
<comment type="cofactor">
    <cofactor evidence="1 6 7">
        <name>pyridoxal 5'-phosphate</name>
        <dbReference type="ChEBI" id="CHEBI:597326"/>
    </cofactor>
</comment>
<dbReference type="InterPro" id="IPR015424">
    <property type="entry name" value="PyrdxlP-dep_Trfase"/>
</dbReference>
<dbReference type="SUPFAM" id="SSF53383">
    <property type="entry name" value="PLP-dependent transferases"/>
    <property type="match status" value="1"/>
</dbReference>
<keyword evidence="9" id="KW-1185">Reference proteome</keyword>
<evidence type="ECO:0000256" key="1">
    <source>
        <dbReference type="ARBA" id="ARBA00001933"/>
    </source>
</evidence>
<dbReference type="PANTHER" id="PTHR11999">
    <property type="entry name" value="GROUP II PYRIDOXAL-5-PHOSPHATE DECARBOXYLASE"/>
    <property type="match status" value="1"/>
</dbReference>
<dbReference type="AlphaFoldDB" id="A0A9P4S3E9"/>
<evidence type="ECO:0000256" key="3">
    <source>
        <dbReference type="ARBA" id="ARBA00022793"/>
    </source>
</evidence>
<name>A0A9P4S3E9_9PEZI</name>
<dbReference type="InterPro" id="IPR021115">
    <property type="entry name" value="Pyridoxal-P_BS"/>
</dbReference>
<keyword evidence="3" id="KW-0210">Decarboxylase</keyword>
<dbReference type="GO" id="GO:0005737">
    <property type="term" value="C:cytoplasm"/>
    <property type="evidence" value="ECO:0007669"/>
    <property type="project" value="TreeGrafter"/>
</dbReference>
<dbReference type="EMBL" id="MU006109">
    <property type="protein sequence ID" value="KAF2835449.1"/>
    <property type="molecule type" value="Genomic_DNA"/>
</dbReference>
<dbReference type="Proteomes" id="UP000799429">
    <property type="component" value="Unassembled WGS sequence"/>
</dbReference>
<evidence type="ECO:0000256" key="6">
    <source>
        <dbReference type="PIRSR" id="PIRSR602129-50"/>
    </source>
</evidence>
<dbReference type="GO" id="GO:0030170">
    <property type="term" value="F:pyridoxal phosphate binding"/>
    <property type="evidence" value="ECO:0007669"/>
    <property type="project" value="InterPro"/>
</dbReference>
<proteinExistence type="inferred from homology"/>
<sequence length="500" mass="55349">MDEDQFRKAAHSAIEEIISYRRSLPSRRVLSTVQPGYLAPQLPPSIPTEPEPWDAIQPDIDKLIVPGLTHWASPNFMAFFPAHSTYASMLGELYSAAFSAPAFNWLCSPAITELETVVLDWVAKAMALPESFWSKGEGGGVVQGSASEAVVTVMVAARERMINRLTEGLEGKEKEAKVAEVRGRLVALGSEHSHSATHKGAIIAGTHFRIIPASKETGFAMTGEAVERVIKECEKDGLIPYYLTATLGTTSTCAVDDFEGIKETLRRCGKDAWVHVDAAYAGAALVCEEYQHLSKQLEGMDSFDFNMHKWLLTNFDASCLYVRHRTSLTSVLSITPPFLRNQFSDHGLVTDYRDWQIPLGRRFRAIKIWFVLRAYGLSGLQSHIRRTVKLGQYFHSLVQSRADLFGVVSGPQFALTVVTIKPLPPTARAVQNELTRKVYETVNKRGEVYLTNTVVGGVYAIRVVGANPTTQEEHLRRCWEVLVEVGDEVRGEMPPGGGAR</sequence>
<dbReference type="Gene3D" id="3.40.640.10">
    <property type="entry name" value="Type I PLP-dependent aspartate aminotransferase-like (Major domain)"/>
    <property type="match status" value="1"/>
</dbReference>
<dbReference type="InterPro" id="IPR015422">
    <property type="entry name" value="PyrdxlP-dep_Trfase_small"/>
</dbReference>
<protein>
    <recommendedName>
        <fullName evidence="10">Aromatic-L-amino-acid decarboxylase</fullName>
    </recommendedName>
</protein>
<evidence type="ECO:0000256" key="2">
    <source>
        <dbReference type="ARBA" id="ARBA00009533"/>
    </source>
</evidence>
<evidence type="ECO:0000256" key="4">
    <source>
        <dbReference type="ARBA" id="ARBA00022898"/>
    </source>
</evidence>
<dbReference type="InterPro" id="IPR010977">
    <property type="entry name" value="Aromatic_deC"/>
</dbReference>
<organism evidence="8 9">
    <name type="scientific">Patellaria atrata CBS 101060</name>
    <dbReference type="NCBI Taxonomy" id="1346257"/>
    <lineage>
        <taxon>Eukaryota</taxon>
        <taxon>Fungi</taxon>
        <taxon>Dikarya</taxon>
        <taxon>Ascomycota</taxon>
        <taxon>Pezizomycotina</taxon>
        <taxon>Dothideomycetes</taxon>
        <taxon>Dothideomycetes incertae sedis</taxon>
        <taxon>Patellariales</taxon>
        <taxon>Patellariaceae</taxon>
        <taxon>Patellaria</taxon>
    </lineage>
</organism>
<gene>
    <name evidence="8" type="ORF">M501DRAFT_942012</name>
</gene>
<evidence type="ECO:0000256" key="5">
    <source>
        <dbReference type="ARBA" id="ARBA00023239"/>
    </source>
</evidence>
<dbReference type="PANTHER" id="PTHR11999:SF70">
    <property type="entry name" value="MIP05841P"/>
    <property type="match status" value="1"/>
</dbReference>
<dbReference type="GO" id="GO:0019752">
    <property type="term" value="P:carboxylic acid metabolic process"/>
    <property type="evidence" value="ECO:0007669"/>
    <property type="project" value="InterPro"/>
</dbReference>
<dbReference type="PROSITE" id="PS00392">
    <property type="entry name" value="DDC_GAD_HDC_YDC"/>
    <property type="match status" value="1"/>
</dbReference>
<feature type="modified residue" description="N6-(pyridoxal phosphate)lysine" evidence="6">
    <location>
        <position position="309"/>
    </location>
</feature>
<dbReference type="InterPro" id="IPR002129">
    <property type="entry name" value="PyrdxlP-dep_de-COase"/>
</dbReference>